<dbReference type="SUPFAM" id="SSF53335">
    <property type="entry name" value="S-adenosyl-L-methionine-dependent methyltransferases"/>
    <property type="match status" value="1"/>
</dbReference>
<evidence type="ECO:0000313" key="3">
    <source>
        <dbReference type="EMBL" id="KLT44996.1"/>
    </source>
</evidence>
<keyword evidence="1 3" id="KW-0489">Methyltransferase</keyword>
<dbReference type="PANTHER" id="PTHR44942:SF4">
    <property type="entry name" value="METHYLTRANSFERASE TYPE 11 DOMAIN-CONTAINING PROTEIN"/>
    <property type="match status" value="1"/>
</dbReference>
<name>A0A0J0XVB1_9TREE</name>
<dbReference type="InterPro" id="IPR029063">
    <property type="entry name" value="SAM-dependent_MTases_sf"/>
</dbReference>
<reference evidence="3 4" key="1">
    <citation type="submission" date="2015-03" db="EMBL/GenBank/DDBJ databases">
        <title>Genomics and transcriptomics of the oil-accumulating basidiomycete yeast T. oleaginosus allow insights into substrate utilization and the diverse evolutionary trajectories of mating systems in fungi.</title>
        <authorList>
            <consortium name="DOE Joint Genome Institute"/>
            <person name="Kourist R."/>
            <person name="Kracht O."/>
            <person name="Bracharz F."/>
            <person name="Lipzen A."/>
            <person name="Nolan M."/>
            <person name="Ohm R."/>
            <person name="Grigoriev I."/>
            <person name="Sun S."/>
            <person name="Heitman J."/>
            <person name="Bruck T."/>
            <person name="Nowrousian M."/>
        </authorList>
    </citation>
    <scope>NUCLEOTIDE SEQUENCE [LARGE SCALE GENOMIC DNA]</scope>
    <source>
        <strain evidence="3 4">IBC0246</strain>
    </source>
</reference>
<dbReference type="CDD" id="cd02440">
    <property type="entry name" value="AdoMet_MTases"/>
    <property type="match status" value="1"/>
</dbReference>
<dbReference type="AlphaFoldDB" id="A0A0J0XVB1"/>
<proteinExistence type="predicted"/>
<dbReference type="InterPro" id="IPR051052">
    <property type="entry name" value="Diverse_substrate_MTase"/>
</dbReference>
<keyword evidence="4" id="KW-1185">Reference proteome</keyword>
<dbReference type="GeneID" id="28980808"/>
<dbReference type="Gene3D" id="3.40.50.150">
    <property type="entry name" value="Vaccinia Virus protein VP39"/>
    <property type="match status" value="1"/>
</dbReference>
<evidence type="ECO:0000313" key="4">
    <source>
        <dbReference type="Proteomes" id="UP000053611"/>
    </source>
</evidence>
<dbReference type="EMBL" id="KQ087183">
    <property type="protein sequence ID" value="KLT44996.1"/>
    <property type="molecule type" value="Genomic_DNA"/>
</dbReference>
<dbReference type="OrthoDB" id="66144at2759"/>
<accession>A0A0J0XVB1</accession>
<keyword evidence="2 3" id="KW-0808">Transferase</keyword>
<sequence>MLPSLTPRPLLRLARHPLARTVHAVAAQGFTHADAYDAARPSYPPAALALVRALLPPAARVIEPGAGTGIFSRLLAQGGVRALVAVEPSSEMRAAWARGMRGKQGDKIEGKQDGKPDLRCVDGGFDNLSRTGWGRGDKAEADAVIIAQAWHWCMDYDRALAEIADYLKPHAPLVLIWNLESDADAFHRDLRAAYQAHDLGSPQYYRGLWRQMFETPAYHDLFASKEEHRFAWDVGIDEDAVVARIMSKSYMTMLGDKHDEVVAQLRRIIRQSDKEWIDQPNGTFRYRYNTDVVVLRKR</sequence>
<protein>
    <submittedName>
        <fullName evidence="3">S-adenosyl-L-methionine-dependent methyltransferase</fullName>
    </submittedName>
</protein>
<evidence type="ECO:0000256" key="2">
    <source>
        <dbReference type="ARBA" id="ARBA00022679"/>
    </source>
</evidence>
<dbReference type="Proteomes" id="UP000053611">
    <property type="component" value="Unassembled WGS sequence"/>
</dbReference>
<dbReference type="Pfam" id="PF13489">
    <property type="entry name" value="Methyltransf_23"/>
    <property type="match status" value="1"/>
</dbReference>
<evidence type="ECO:0000256" key="1">
    <source>
        <dbReference type="ARBA" id="ARBA00022603"/>
    </source>
</evidence>
<dbReference type="GO" id="GO:0008168">
    <property type="term" value="F:methyltransferase activity"/>
    <property type="evidence" value="ECO:0007669"/>
    <property type="project" value="UniProtKB-KW"/>
</dbReference>
<organism evidence="3 4">
    <name type="scientific">Cutaneotrichosporon oleaginosum</name>
    <dbReference type="NCBI Taxonomy" id="879819"/>
    <lineage>
        <taxon>Eukaryota</taxon>
        <taxon>Fungi</taxon>
        <taxon>Dikarya</taxon>
        <taxon>Basidiomycota</taxon>
        <taxon>Agaricomycotina</taxon>
        <taxon>Tremellomycetes</taxon>
        <taxon>Trichosporonales</taxon>
        <taxon>Trichosporonaceae</taxon>
        <taxon>Cutaneotrichosporon</taxon>
    </lineage>
</organism>
<dbReference type="GO" id="GO:0032259">
    <property type="term" value="P:methylation"/>
    <property type="evidence" value="ECO:0007669"/>
    <property type="project" value="UniProtKB-KW"/>
</dbReference>
<dbReference type="PANTHER" id="PTHR44942">
    <property type="entry name" value="METHYLTRANSF_11 DOMAIN-CONTAINING PROTEIN"/>
    <property type="match status" value="1"/>
</dbReference>
<gene>
    <name evidence="3" type="ORF">CC85DRAFT_241284</name>
</gene>
<dbReference type="RefSeq" id="XP_018281487.1">
    <property type="nucleotide sequence ID" value="XM_018420205.1"/>
</dbReference>
<dbReference type="STRING" id="879819.A0A0J0XVB1"/>